<dbReference type="GO" id="GO:0005524">
    <property type="term" value="F:ATP binding"/>
    <property type="evidence" value="ECO:0007669"/>
    <property type="project" value="UniProtKB-KW"/>
</dbReference>
<keyword evidence="2" id="KW-0067">ATP-binding</keyword>
<dbReference type="SUPFAM" id="SSF52009">
    <property type="entry name" value="Phosphohistidine domain"/>
    <property type="match status" value="1"/>
</dbReference>
<name>K2G1C0_9BACT</name>
<feature type="domain" description="Pyruvate phosphate dikinase AMP/ATP-binding" evidence="4">
    <location>
        <begin position="17"/>
        <end position="314"/>
    </location>
</feature>
<evidence type="ECO:0000259" key="3">
    <source>
        <dbReference type="Pfam" id="PF00391"/>
    </source>
</evidence>
<reference evidence="5" key="1">
    <citation type="journal article" date="2012" name="Science">
        <title>Fermentation, hydrogen, and sulfur metabolism in multiple uncultivated bacterial phyla.</title>
        <authorList>
            <person name="Wrighton K.C."/>
            <person name="Thomas B.C."/>
            <person name="Sharon I."/>
            <person name="Miller C.S."/>
            <person name="Castelle C.J."/>
            <person name="VerBerkmoes N.C."/>
            <person name="Wilkins M.J."/>
            <person name="Hettich R.L."/>
            <person name="Lipton M.S."/>
            <person name="Williams K.H."/>
            <person name="Long P.E."/>
            <person name="Banfield J.F."/>
        </authorList>
    </citation>
    <scope>NUCLEOTIDE SEQUENCE [LARGE SCALE GENOMIC DNA]</scope>
</reference>
<dbReference type="InterPro" id="IPR013815">
    <property type="entry name" value="ATP_grasp_subdomain_1"/>
</dbReference>
<comment type="caution">
    <text evidence="5">The sequence shown here is derived from an EMBL/GenBank/DDBJ whole genome shotgun (WGS) entry which is preliminary data.</text>
</comment>
<dbReference type="EMBL" id="AMFJ01000248">
    <property type="protein sequence ID" value="EKE29018.1"/>
    <property type="molecule type" value="Genomic_DNA"/>
</dbReference>
<proteinExistence type="predicted"/>
<dbReference type="AlphaFoldDB" id="K2G1C0"/>
<keyword evidence="5" id="KW-0670">Pyruvate</keyword>
<evidence type="ECO:0000313" key="5">
    <source>
        <dbReference type="EMBL" id="EKE29018.1"/>
    </source>
</evidence>
<dbReference type="Pfam" id="PF01326">
    <property type="entry name" value="PPDK_N"/>
    <property type="match status" value="1"/>
</dbReference>
<dbReference type="InterPro" id="IPR008279">
    <property type="entry name" value="PEP-util_enz_mobile_dom"/>
</dbReference>
<dbReference type="SUPFAM" id="SSF56059">
    <property type="entry name" value="Glutathione synthetase ATP-binding domain-like"/>
    <property type="match status" value="1"/>
</dbReference>
<feature type="domain" description="PEP-utilising enzyme mobile" evidence="3">
    <location>
        <begin position="805"/>
        <end position="870"/>
    </location>
</feature>
<dbReference type="InterPro" id="IPR051549">
    <property type="entry name" value="PEP_Utilizing_Enz"/>
</dbReference>
<dbReference type="Gene3D" id="3.30.470.20">
    <property type="entry name" value="ATP-grasp fold, B domain"/>
    <property type="match status" value="1"/>
</dbReference>
<protein>
    <submittedName>
        <fullName evidence="5">Phosphoenolpyruvate synthetase (PEP synthase)</fullName>
    </submittedName>
</protein>
<dbReference type="Pfam" id="PF00391">
    <property type="entry name" value="PEP-utilizers"/>
    <property type="match status" value="1"/>
</dbReference>
<dbReference type="InterPro" id="IPR036637">
    <property type="entry name" value="Phosphohistidine_dom_sf"/>
</dbReference>
<dbReference type="Gene3D" id="3.30.1490.20">
    <property type="entry name" value="ATP-grasp fold, A domain"/>
    <property type="match status" value="1"/>
</dbReference>
<gene>
    <name evidence="5" type="ORF">ACD_2C00248G0006</name>
</gene>
<organism evidence="5">
    <name type="scientific">uncultured bacterium</name>
    <name type="common">gcode 4</name>
    <dbReference type="NCBI Taxonomy" id="1234023"/>
    <lineage>
        <taxon>Bacteria</taxon>
        <taxon>environmental samples</taxon>
    </lineage>
</organism>
<dbReference type="GO" id="GO:0016301">
    <property type="term" value="F:kinase activity"/>
    <property type="evidence" value="ECO:0007669"/>
    <property type="project" value="InterPro"/>
</dbReference>
<dbReference type="PANTHER" id="PTHR43615">
    <property type="entry name" value="PHOSPHOENOLPYRUVATE SYNTHASE-RELATED"/>
    <property type="match status" value="1"/>
</dbReference>
<dbReference type="FunFam" id="3.30.1490.20:FF:000010">
    <property type="entry name" value="Phosphoenolpyruvate synthase"/>
    <property type="match status" value="1"/>
</dbReference>
<dbReference type="Gene3D" id="3.50.30.10">
    <property type="entry name" value="Phosphohistidine domain"/>
    <property type="match status" value="1"/>
</dbReference>
<evidence type="ECO:0000256" key="1">
    <source>
        <dbReference type="ARBA" id="ARBA00022741"/>
    </source>
</evidence>
<dbReference type="PANTHER" id="PTHR43615:SF1">
    <property type="entry name" value="PPDK_N DOMAIN-CONTAINING PROTEIN"/>
    <property type="match status" value="1"/>
</dbReference>
<sequence length="879" mass="103418">MWDYVLRFEDIDKSMINLVGWKGANLGEMTKAWFPVPRWFCITTEAYKMLLSQSWELSSCISELEGTKKDSWEEILKISGKIRNLIKNLSIQKDLKESILESWKAIWEEKSYAIRSSATAEDLPSASFAWQQDTYLNIKGEKEILESIRNCWASLFTDRAVSYRIKNNFKQSSIFLSVIVQEMVFSDVSGIMFTADPITGKRKAITINSSFGLWEALVGWLVSSDTYKVIGWIIAEKNISQKKIEIIPDADGWTCEREIGLDRQNIQSLTDEQILELAALGSKIENHYKSEQDIEWCLKDGEFYIVQSRPITTIYPLPENMMEWLHFFVSFWHVQMMTEPMKALWISIFKTLSSHIEEFFEMKHPLFVDAWSRLYVDLINPLQYWIFQKIIPLLLMNADETASKILFDFIRSDRFKIVWKKEIALRKKWIIFKFMFQELMLFFSENLNDTYPILNNNISNRINAIRKELSETPSREKIWKIKSIINDLPEDIFISRIVQYMPLSILSYKLLWILSKKWLGETALVDQIWKAPFGNVTTEMWLILGDLSDKARDNALLQEYLRKAEDKDFWEKLENIQWSSEFRESLMDFFKKYGMRCTWEIDITHPRWNEQPTQVTSIISNILKNQERWQHRRDFGSAREEALRASEKLLARIRQTPFGTLKALLLRKLIFVYRSIIWVREHPKFFLINVFASIKEVILEETKFLIEENKLESADDISYFSLDEISRIIETWAVDADLLAARKAKYNSDKDLKPPRVFDWDWEILTIRPDENMPLWAFVWTPASPGVVEWRARVIRRLEDADLQKWDILVTAYTDPAWTVLFSIASAIVTEVGWLLTHWSVVAREYGIPAVVGVDDATSLIKDGDFIRVNWNGWFVEIL</sequence>
<accession>K2G1C0</accession>
<evidence type="ECO:0000256" key="2">
    <source>
        <dbReference type="ARBA" id="ARBA00022840"/>
    </source>
</evidence>
<dbReference type="InterPro" id="IPR002192">
    <property type="entry name" value="PPDK_AMP/ATP-bd"/>
</dbReference>
<keyword evidence="1" id="KW-0547">Nucleotide-binding</keyword>
<evidence type="ECO:0000259" key="4">
    <source>
        <dbReference type="Pfam" id="PF01326"/>
    </source>
</evidence>